<evidence type="ECO:0000259" key="5">
    <source>
        <dbReference type="Pfam" id="PF03358"/>
    </source>
</evidence>
<name>A0A4P6X1T5_HYDPS</name>
<dbReference type="PANTHER" id="PTHR43408:SF1">
    <property type="entry name" value="FMN REDUCTASE (NADPH)"/>
    <property type="match status" value="1"/>
</dbReference>
<evidence type="ECO:0000256" key="4">
    <source>
        <dbReference type="ARBA" id="ARBA00023002"/>
    </source>
</evidence>
<comment type="similarity">
    <text evidence="1">Belongs to the SsuE family.</text>
</comment>
<gene>
    <name evidence="6" type="primary">ssuE</name>
    <name evidence="6" type="ORF">HPF_07710</name>
</gene>
<dbReference type="KEGG" id="hpse:HPF_07710"/>
<organism evidence="6 7">
    <name type="scientific">Hydrogenophaga pseudoflava</name>
    <name type="common">Pseudomonas carboxydoflava</name>
    <dbReference type="NCBI Taxonomy" id="47421"/>
    <lineage>
        <taxon>Bacteria</taxon>
        <taxon>Pseudomonadati</taxon>
        <taxon>Pseudomonadota</taxon>
        <taxon>Betaproteobacteria</taxon>
        <taxon>Burkholderiales</taxon>
        <taxon>Comamonadaceae</taxon>
        <taxon>Hydrogenophaga</taxon>
    </lineage>
</organism>
<dbReference type="InterPro" id="IPR029039">
    <property type="entry name" value="Flavoprotein-like_sf"/>
</dbReference>
<evidence type="ECO:0000256" key="3">
    <source>
        <dbReference type="ARBA" id="ARBA00022643"/>
    </source>
</evidence>
<dbReference type="PANTHER" id="PTHR43408">
    <property type="entry name" value="FMN REDUCTASE (NADPH)"/>
    <property type="match status" value="1"/>
</dbReference>
<dbReference type="GO" id="GO:0052873">
    <property type="term" value="F:FMN reductase (NADPH) activity"/>
    <property type="evidence" value="ECO:0007669"/>
    <property type="project" value="UniProtKB-EC"/>
</dbReference>
<sequence length="199" mass="21375">MSVLLIAGSPTEHSRSATLLDGVEARLHAAVDDRRLRVERLRIRELSPQALLLADWGHASVVRAIEQVANARALVIATPVYKAAYSGVLKVFLDLLPQTALKGKAVLPIATGGSPHHMLALDYALRPVLQSLGARHILPGVYASDAQIPKDETTGDYQIGGEIAQRLDDATHTLLQEGLRLSAVPVSRPVPFSQALYSA</sequence>
<evidence type="ECO:0000313" key="7">
    <source>
        <dbReference type="Proteomes" id="UP000293912"/>
    </source>
</evidence>
<protein>
    <submittedName>
        <fullName evidence="6">FMN reductase (NADPH)</fullName>
        <ecNumber evidence="6">1.5.1.38</ecNumber>
    </submittedName>
</protein>
<reference evidence="6 7" key="1">
    <citation type="submission" date="2019-03" db="EMBL/GenBank/DDBJ databases">
        <authorList>
            <person name="Sebastian G."/>
            <person name="Baumann P."/>
            <person name="Ruckert C."/>
            <person name="Kalinowski J."/>
            <person name="Nebel B."/>
            <person name="Takors R."/>
            <person name="Blombach B."/>
        </authorList>
    </citation>
    <scope>NUCLEOTIDE SEQUENCE [LARGE SCALE GENOMIC DNA]</scope>
    <source>
        <strain evidence="6 7">DSM 1084</strain>
    </source>
</reference>
<dbReference type="AlphaFoldDB" id="A0A4P6X1T5"/>
<keyword evidence="7" id="KW-1185">Reference proteome</keyword>
<evidence type="ECO:0000313" key="6">
    <source>
        <dbReference type="EMBL" id="QBM27564.1"/>
    </source>
</evidence>
<evidence type="ECO:0000256" key="1">
    <source>
        <dbReference type="ARBA" id="ARBA00005990"/>
    </source>
</evidence>
<dbReference type="InterPro" id="IPR051814">
    <property type="entry name" value="NAD(P)H-dep_FMN_reductase"/>
</dbReference>
<proteinExistence type="inferred from homology"/>
<dbReference type="GO" id="GO:0046306">
    <property type="term" value="P:alkanesulfonate catabolic process"/>
    <property type="evidence" value="ECO:0007669"/>
    <property type="project" value="InterPro"/>
</dbReference>
<evidence type="ECO:0000256" key="2">
    <source>
        <dbReference type="ARBA" id="ARBA00022630"/>
    </source>
</evidence>
<dbReference type="NCBIfam" id="TIGR03567">
    <property type="entry name" value="FMN_reduc_SsuE"/>
    <property type="match status" value="1"/>
</dbReference>
<keyword evidence="2" id="KW-0285">Flavoprotein</keyword>
<dbReference type="EMBL" id="CP037867">
    <property type="protein sequence ID" value="QBM27564.1"/>
    <property type="molecule type" value="Genomic_DNA"/>
</dbReference>
<dbReference type="InterPro" id="IPR020048">
    <property type="entry name" value="NADPH-dep_FMN_reduc_SsuE"/>
</dbReference>
<dbReference type="RefSeq" id="WP_133156227.1">
    <property type="nucleotide sequence ID" value="NZ_CP037867.1"/>
</dbReference>
<dbReference type="Gene3D" id="3.40.50.360">
    <property type="match status" value="1"/>
</dbReference>
<feature type="domain" description="NADPH-dependent FMN reductase-like" evidence="5">
    <location>
        <begin position="1"/>
        <end position="145"/>
    </location>
</feature>
<dbReference type="EC" id="1.5.1.38" evidence="6"/>
<keyword evidence="3" id="KW-0288">FMN</keyword>
<accession>A0A4P6X1T5</accession>
<dbReference type="Pfam" id="PF03358">
    <property type="entry name" value="FMN_red"/>
    <property type="match status" value="1"/>
</dbReference>
<keyword evidence="4 6" id="KW-0560">Oxidoreductase</keyword>
<dbReference type="InterPro" id="IPR005025">
    <property type="entry name" value="FMN_Rdtase-like_dom"/>
</dbReference>
<dbReference type="SUPFAM" id="SSF52218">
    <property type="entry name" value="Flavoproteins"/>
    <property type="match status" value="1"/>
</dbReference>
<dbReference type="Proteomes" id="UP000293912">
    <property type="component" value="Chromosome"/>
</dbReference>